<dbReference type="Proteomes" id="UP001322277">
    <property type="component" value="Chromosome 1"/>
</dbReference>
<name>A0AAX4HYJ7_9PEZI</name>
<dbReference type="AlphaFoldDB" id="A0AAX4HYJ7"/>
<dbReference type="RefSeq" id="XP_062773081.1">
    <property type="nucleotide sequence ID" value="XM_062917030.1"/>
</dbReference>
<gene>
    <name evidence="1" type="ORF">CDEST_00871</name>
</gene>
<protein>
    <submittedName>
        <fullName evidence="1">Uncharacterized protein</fullName>
    </submittedName>
</protein>
<reference evidence="2" key="1">
    <citation type="journal article" date="2023" name="bioRxiv">
        <title>Complete genome of the Medicago anthracnose fungus, Colletotrichum destructivum, reveals a mini-chromosome-like region within a core chromosome.</title>
        <authorList>
            <person name="Lapalu N."/>
            <person name="Simon A."/>
            <person name="Lu A."/>
            <person name="Plaumann P.-L."/>
            <person name="Amselem J."/>
            <person name="Pigne S."/>
            <person name="Auger A."/>
            <person name="Koch C."/>
            <person name="Dallery J.-F."/>
            <person name="O'Connell R.J."/>
        </authorList>
    </citation>
    <scope>NUCLEOTIDE SEQUENCE [LARGE SCALE GENOMIC DNA]</scope>
    <source>
        <strain evidence="2">CBS 520.97</strain>
    </source>
</reference>
<sequence length="57" mass="6430">MKIFVSGVILHLRPQQGHPNRSSSTGHEEPDRLELVISDRPTSDCGRAQTNPWTTYI</sequence>
<proteinExistence type="predicted"/>
<dbReference type="KEGG" id="cdet:87937374"/>
<evidence type="ECO:0000313" key="1">
    <source>
        <dbReference type="EMBL" id="WQF75857.1"/>
    </source>
</evidence>
<organism evidence="1 2">
    <name type="scientific">Colletotrichum destructivum</name>
    <dbReference type="NCBI Taxonomy" id="34406"/>
    <lineage>
        <taxon>Eukaryota</taxon>
        <taxon>Fungi</taxon>
        <taxon>Dikarya</taxon>
        <taxon>Ascomycota</taxon>
        <taxon>Pezizomycotina</taxon>
        <taxon>Sordariomycetes</taxon>
        <taxon>Hypocreomycetidae</taxon>
        <taxon>Glomerellales</taxon>
        <taxon>Glomerellaceae</taxon>
        <taxon>Colletotrichum</taxon>
        <taxon>Colletotrichum destructivum species complex</taxon>
    </lineage>
</organism>
<evidence type="ECO:0000313" key="2">
    <source>
        <dbReference type="Proteomes" id="UP001322277"/>
    </source>
</evidence>
<accession>A0AAX4HYJ7</accession>
<keyword evidence="2" id="KW-1185">Reference proteome</keyword>
<dbReference type="GeneID" id="87937374"/>
<dbReference type="EMBL" id="CP137305">
    <property type="protein sequence ID" value="WQF75857.1"/>
    <property type="molecule type" value="Genomic_DNA"/>
</dbReference>